<reference evidence="3" key="1">
    <citation type="journal article" date="2020" name="PLoS Negl. Trop. Dis.">
        <title>High-quality nuclear genome for Sarcoptes scabiei-A critical resource for a neglected parasite.</title>
        <authorList>
            <person name="Korhonen P.K."/>
            <person name="Gasser R.B."/>
            <person name="Ma G."/>
            <person name="Wang T."/>
            <person name="Stroehlein A.J."/>
            <person name="Young N.D."/>
            <person name="Ang C.S."/>
            <person name="Fernando D.D."/>
            <person name="Lu H.C."/>
            <person name="Taylor S."/>
            <person name="Reynolds S.L."/>
            <person name="Mofiz E."/>
            <person name="Najaraj S.H."/>
            <person name="Gowda H."/>
            <person name="Madugundu A."/>
            <person name="Renuse S."/>
            <person name="Holt D."/>
            <person name="Pandey A."/>
            <person name="Papenfuss A.T."/>
            <person name="Fischer K."/>
        </authorList>
    </citation>
    <scope>NUCLEOTIDE SEQUENCE [LARGE SCALE GENOMIC DNA]</scope>
</reference>
<dbReference type="AlphaFoldDB" id="A0A834R1F6"/>
<accession>A0A834R1F6</accession>
<dbReference type="EMBL" id="WVUK01000065">
    <property type="protein sequence ID" value="KAF7489249.1"/>
    <property type="molecule type" value="Genomic_DNA"/>
</dbReference>
<name>A0A834R1F6_SARSC</name>
<proteinExistence type="predicted"/>
<organism evidence="1">
    <name type="scientific">Sarcoptes scabiei</name>
    <name type="common">Itch mite</name>
    <name type="synonym">Acarus scabiei</name>
    <dbReference type="NCBI Taxonomy" id="52283"/>
    <lineage>
        <taxon>Eukaryota</taxon>
        <taxon>Metazoa</taxon>
        <taxon>Ecdysozoa</taxon>
        <taxon>Arthropoda</taxon>
        <taxon>Chelicerata</taxon>
        <taxon>Arachnida</taxon>
        <taxon>Acari</taxon>
        <taxon>Acariformes</taxon>
        <taxon>Sarcoptiformes</taxon>
        <taxon>Astigmata</taxon>
        <taxon>Psoroptidia</taxon>
        <taxon>Sarcoptoidea</taxon>
        <taxon>Sarcoptidae</taxon>
        <taxon>Sarcoptinae</taxon>
        <taxon>Sarcoptes</taxon>
    </lineage>
</organism>
<reference evidence="1" key="2">
    <citation type="submission" date="2020-01" db="EMBL/GenBank/DDBJ databases">
        <authorList>
            <person name="Korhonen P.K.K."/>
            <person name="Guangxu M.G."/>
            <person name="Wang T.W."/>
            <person name="Stroehlein A.J.S."/>
            <person name="Young N.D."/>
            <person name="Ang C.-S.A."/>
            <person name="Fernando D.W.F."/>
            <person name="Lu H.L."/>
            <person name="Taylor S.T."/>
            <person name="Ehtesham M.E.M."/>
            <person name="Najaraj S.H.N."/>
            <person name="Harsha G.H.G."/>
            <person name="Madugundu A.M."/>
            <person name="Renuse S.R."/>
            <person name="Holt D.H."/>
            <person name="Pandey A.P."/>
            <person name="Papenfuss A.P."/>
            <person name="Gasser R.B.G."/>
            <person name="Fischer K.F."/>
        </authorList>
    </citation>
    <scope>NUCLEOTIDE SEQUENCE</scope>
    <source>
        <strain evidence="1">SSS_KF_BRIS2020</strain>
    </source>
</reference>
<evidence type="ECO:0000313" key="1">
    <source>
        <dbReference type="EMBL" id="KAF7489249.1"/>
    </source>
</evidence>
<evidence type="ECO:0000313" key="2">
    <source>
        <dbReference type="EnsemblMetazoa" id="KAF7489249.1"/>
    </source>
</evidence>
<dbReference type="EnsemblMetazoa" id="SSS_4031s_mrna">
    <property type="protein sequence ID" value="KAF7489249.1"/>
    <property type="gene ID" value="SSS_4031"/>
</dbReference>
<gene>
    <name evidence="1" type="ORF">SSS_4031</name>
</gene>
<keyword evidence="3" id="KW-1185">Reference proteome</keyword>
<reference evidence="2" key="3">
    <citation type="submission" date="2022-06" db="UniProtKB">
        <authorList>
            <consortium name="EnsemblMetazoa"/>
        </authorList>
    </citation>
    <scope>IDENTIFICATION</scope>
</reference>
<sequence>MGHQISVNNLKTECEDSVALELSRIQTETNRNGIASSPQPITLNRLPFSTDQFKQELLLRSQEYLERKTSKNDGD</sequence>
<dbReference type="Proteomes" id="UP000070412">
    <property type="component" value="Unassembled WGS sequence"/>
</dbReference>
<evidence type="ECO:0000313" key="3">
    <source>
        <dbReference type="Proteomes" id="UP000070412"/>
    </source>
</evidence>
<protein>
    <submittedName>
        <fullName evidence="1 2">Uncharacterized protein</fullName>
    </submittedName>
</protein>